<proteinExistence type="predicted"/>
<name>A0ABW3GET0_9PROT</name>
<organism evidence="2 3">
    <name type="scientific">Methylophilus glucosoxydans</name>
    <dbReference type="NCBI Taxonomy" id="752553"/>
    <lineage>
        <taxon>Bacteria</taxon>
        <taxon>Pseudomonadati</taxon>
        <taxon>Pseudomonadota</taxon>
        <taxon>Betaproteobacteria</taxon>
        <taxon>Nitrosomonadales</taxon>
        <taxon>Methylophilaceae</taxon>
        <taxon>Methylophilus</taxon>
    </lineage>
</organism>
<dbReference type="Pfam" id="PF06527">
    <property type="entry name" value="TniQ"/>
    <property type="match status" value="1"/>
</dbReference>
<keyword evidence="3" id="KW-1185">Reference proteome</keyword>
<dbReference type="EMBL" id="JBHTJW010000002">
    <property type="protein sequence ID" value="MFD0929121.1"/>
    <property type="molecule type" value="Genomic_DNA"/>
</dbReference>
<dbReference type="Proteomes" id="UP001597106">
    <property type="component" value="Unassembled WGS sequence"/>
</dbReference>
<evidence type="ECO:0000313" key="3">
    <source>
        <dbReference type="Proteomes" id="UP001597106"/>
    </source>
</evidence>
<feature type="domain" description="TniQ" evidence="1">
    <location>
        <begin position="2"/>
        <end position="140"/>
    </location>
</feature>
<comment type="caution">
    <text evidence="2">The sequence shown here is derived from an EMBL/GenBank/DDBJ whole genome shotgun (WGS) entry which is preliminary data.</text>
</comment>
<gene>
    <name evidence="2" type="ORF">ACFQ1T_04935</name>
</gene>
<evidence type="ECO:0000259" key="1">
    <source>
        <dbReference type="Pfam" id="PF06527"/>
    </source>
</evidence>
<sequence>MIVPAILPDELIHGYLVRLSSINGLKISDFLLYVNDEVKASKNNQIPSGFNDVISKIVRMPQAYLLKHHSLIHLLRHKHQLKNPTKLGYIYFNTPSFFKEENYFCRSCCQEDVEYHGYSYWRVTHQLHGLEFCLKHRELLIQVRRDRYFRTMPNVIRSDDYISAVNVDASILKCSAALRFFELCEDFQTNEIYLNRNTLTPHLRMLAGELSINTTKRNGSIHLSEYLAQTYPTVWLCKYFDYWRKRENHYSDSRTMRGFLTRHYSHLDIFNYLLVIAAIDPNINLKDYAV</sequence>
<protein>
    <submittedName>
        <fullName evidence="2">TniQ family protein</fullName>
    </submittedName>
</protein>
<accession>A0ABW3GET0</accession>
<evidence type="ECO:0000313" key="2">
    <source>
        <dbReference type="EMBL" id="MFD0929121.1"/>
    </source>
</evidence>
<dbReference type="RefSeq" id="WP_379074496.1">
    <property type="nucleotide sequence ID" value="NZ_JBHTJW010000002.1"/>
</dbReference>
<dbReference type="InterPro" id="IPR009492">
    <property type="entry name" value="TniQ"/>
</dbReference>
<reference evidence="3" key="1">
    <citation type="journal article" date="2019" name="Int. J. Syst. Evol. Microbiol.">
        <title>The Global Catalogue of Microorganisms (GCM) 10K type strain sequencing project: providing services to taxonomists for standard genome sequencing and annotation.</title>
        <authorList>
            <consortium name="The Broad Institute Genomics Platform"/>
            <consortium name="The Broad Institute Genome Sequencing Center for Infectious Disease"/>
            <person name="Wu L."/>
            <person name="Ma J."/>
        </authorList>
    </citation>
    <scope>NUCLEOTIDE SEQUENCE [LARGE SCALE GENOMIC DNA]</scope>
    <source>
        <strain evidence="3">CCUG 59685</strain>
    </source>
</reference>